<evidence type="ECO:0000313" key="9">
    <source>
        <dbReference type="Proteomes" id="UP001204621"/>
    </source>
</evidence>
<dbReference type="CDD" id="cd17319">
    <property type="entry name" value="MFS_ExuT_GudP_like"/>
    <property type="match status" value="1"/>
</dbReference>
<dbReference type="Proteomes" id="UP001204621">
    <property type="component" value="Unassembled WGS sequence"/>
</dbReference>
<dbReference type="PANTHER" id="PTHR43791">
    <property type="entry name" value="PERMEASE-RELATED"/>
    <property type="match status" value="1"/>
</dbReference>
<feature type="transmembrane region" description="Helical" evidence="6">
    <location>
        <begin position="368"/>
        <end position="388"/>
    </location>
</feature>
<keyword evidence="4 6" id="KW-1133">Transmembrane helix</keyword>
<feature type="transmembrane region" description="Helical" evidence="6">
    <location>
        <begin position="81"/>
        <end position="99"/>
    </location>
</feature>
<accession>A0ABT2D307</accession>
<dbReference type="InterPro" id="IPR020846">
    <property type="entry name" value="MFS_dom"/>
</dbReference>
<feature type="transmembrane region" description="Helical" evidence="6">
    <location>
        <begin position="277"/>
        <end position="297"/>
    </location>
</feature>
<dbReference type="InterPro" id="IPR036259">
    <property type="entry name" value="MFS_trans_sf"/>
</dbReference>
<comment type="caution">
    <text evidence="8">The sequence shown here is derived from an EMBL/GenBank/DDBJ whole genome shotgun (WGS) entry which is preliminary data.</text>
</comment>
<feature type="transmembrane region" description="Helical" evidence="6">
    <location>
        <begin position="335"/>
        <end position="356"/>
    </location>
</feature>
<dbReference type="Pfam" id="PF07690">
    <property type="entry name" value="MFS_1"/>
    <property type="match status" value="1"/>
</dbReference>
<sequence>MVDPRPIVGAIRLRVILPFVLLLVISSLDRANLSFAALQMNAELGLTPKTYGTAVSAFFVGYLVFQFPSMYLLYRCGARRWIFGSVLLWGLIALGMVLVRDASALNILRCLLGVAEAGFAPGVVYLCSRWMPRQYRGTAIALTMLAVPLSVTLGGPLSGWLMSIPNPFGLAGWRWMFLAEAVLTIGFALAAWRLFVDGPEHAPWMTPAAKDWLRQQIAHDDAAAALEAGQGRGGGLGFLRNPRLWAAAMVWFVLIGGAYGILFWLPQVARQLSTRSPFEIGLVSAVPWIGIGIGMYFNARHSDRSGERFWHVMLPLLLCGVCLIAATLPSSGAPALLLLFAAGLGLGGAQGVFWTIPTSFLPRDDARNGITAINFFGNLGGLFGPYAIGLLRQSTGSFSMPIYGMAALMLGGAFLLLALRAPRAPQGAAQRA</sequence>
<keyword evidence="3 6" id="KW-0812">Transmembrane</keyword>
<keyword evidence="2" id="KW-0813">Transport</keyword>
<feature type="transmembrane region" description="Helical" evidence="6">
    <location>
        <begin position="309"/>
        <end position="329"/>
    </location>
</feature>
<evidence type="ECO:0000256" key="6">
    <source>
        <dbReference type="SAM" id="Phobius"/>
    </source>
</evidence>
<dbReference type="PANTHER" id="PTHR43791:SF36">
    <property type="entry name" value="TRANSPORTER, PUTATIVE (AFU_ORTHOLOGUE AFUA_6G08340)-RELATED"/>
    <property type="match status" value="1"/>
</dbReference>
<feature type="transmembrane region" description="Helical" evidence="6">
    <location>
        <begin position="173"/>
        <end position="195"/>
    </location>
</feature>
<feature type="transmembrane region" description="Helical" evidence="6">
    <location>
        <begin position="244"/>
        <end position="265"/>
    </location>
</feature>
<feature type="transmembrane region" description="Helical" evidence="6">
    <location>
        <begin position="400"/>
        <end position="419"/>
    </location>
</feature>
<evidence type="ECO:0000259" key="7">
    <source>
        <dbReference type="PROSITE" id="PS50850"/>
    </source>
</evidence>
<evidence type="ECO:0000256" key="1">
    <source>
        <dbReference type="ARBA" id="ARBA00004141"/>
    </source>
</evidence>
<name>A0ABT2D307_9BURK</name>
<evidence type="ECO:0000256" key="3">
    <source>
        <dbReference type="ARBA" id="ARBA00022692"/>
    </source>
</evidence>
<dbReference type="InterPro" id="IPR011701">
    <property type="entry name" value="MFS"/>
</dbReference>
<protein>
    <submittedName>
        <fullName evidence="8">MFS transporter</fullName>
    </submittedName>
</protein>
<organism evidence="8 9">
    <name type="scientific">Massilia terrae</name>
    <dbReference type="NCBI Taxonomy" id="1811224"/>
    <lineage>
        <taxon>Bacteria</taxon>
        <taxon>Pseudomonadati</taxon>
        <taxon>Pseudomonadota</taxon>
        <taxon>Betaproteobacteria</taxon>
        <taxon>Burkholderiales</taxon>
        <taxon>Oxalobacteraceae</taxon>
        <taxon>Telluria group</taxon>
        <taxon>Massilia</taxon>
    </lineage>
</organism>
<dbReference type="PROSITE" id="PS50850">
    <property type="entry name" value="MFS"/>
    <property type="match status" value="1"/>
</dbReference>
<keyword evidence="5 6" id="KW-0472">Membrane</keyword>
<evidence type="ECO:0000256" key="5">
    <source>
        <dbReference type="ARBA" id="ARBA00023136"/>
    </source>
</evidence>
<evidence type="ECO:0000256" key="2">
    <source>
        <dbReference type="ARBA" id="ARBA00022448"/>
    </source>
</evidence>
<dbReference type="Gene3D" id="1.20.1250.20">
    <property type="entry name" value="MFS general substrate transporter like domains"/>
    <property type="match status" value="2"/>
</dbReference>
<evidence type="ECO:0000256" key="4">
    <source>
        <dbReference type="ARBA" id="ARBA00022989"/>
    </source>
</evidence>
<dbReference type="EMBL" id="JANUGU010000009">
    <property type="protein sequence ID" value="MCS0660607.1"/>
    <property type="molecule type" value="Genomic_DNA"/>
</dbReference>
<feature type="transmembrane region" description="Helical" evidence="6">
    <location>
        <begin position="54"/>
        <end position="74"/>
    </location>
</feature>
<keyword evidence="9" id="KW-1185">Reference proteome</keyword>
<feature type="domain" description="Major facilitator superfamily (MFS) profile" evidence="7">
    <location>
        <begin position="15"/>
        <end position="424"/>
    </location>
</feature>
<proteinExistence type="predicted"/>
<feature type="transmembrane region" description="Helical" evidence="6">
    <location>
        <begin position="105"/>
        <end position="127"/>
    </location>
</feature>
<reference evidence="8 9" key="1">
    <citation type="submission" date="2022-08" db="EMBL/GenBank/DDBJ databases">
        <title>Reclassification of Massilia species as members of the genera Telluria, Duganella, Pseudoduganella, Mokoshia gen. nov. and Zemynaea gen. nov. using orthogonal and non-orthogonal genome-based approaches.</title>
        <authorList>
            <person name="Bowman J.P."/>
        </authorList>
    </citation>
    <scope>NUCLEOTIDE SEQUENCE [LARGE SCALE GENOMIC DNA]</scope>
    <source>
        <strain evidence="8 9">JCM 31606</strain>
    </source>
</reference>
<dbReference type="RefSeq" id="WP_258813801.1">
    <property type="nucleotide sequence ID" value="NZ_JANUGU010000009.1"/>
</dbReference>
<feature type="transmembrane region" description="Helical" evidence="6">
    <location>
        <begin position="139"/>
        <end position="161"/>
    </location>
</feature>
<dbReference type="SUPFAM" id="SSF103473">
    <property type="entry name" value="MFS general substrate transporter"/>
    <property type="match status" value="1"/>
</dbReference>
<gene>
    <name evidence="8" type="ORF">NX778_21250</name>
</gene>
<comment type="subcellular location">
    <subcellularLocation>
        <location evidence="1">Membrane</location>
        <topology evidence="1">Multi-pass membrane protein</topology>
    </subcellularLocation>
</comment>
<evidence type="ECO:0000313" key="8">
    <source>
        <dbReference type="EMBL" id="MCS0660607.1"/>
    </source>
</evidence>